<gene>
    <name evidence="4" type="ORF">GCM10011357_26800</name>
</gene>
<dbReference type="Gene3D" id="3.30.70.270">
    <property type="match status" value="1"/>
</dbReference>
<protein>
    <submittedName>
        <fullName evidence="4">Diguanylate cyclase</fullName>
    </submittedName>
</protein>
<dbReference type="SUPFAM" id="SSF141868">
    <property type="entry name" value="EAL domain-like"/>
    <property type="match status" value="1"/>
</dbReference>
<dbReference type="InterPro" id="IPR013655">
    <property type="entry name" value="PAS_fold_3"/>
</dbReference>
<name>A0ABQ1RJI3_9ALTE</name>
<dbReference type="Gene3D" id="2.130.10.10">
    <property type="entry name" value="YVTN repeat-like/Quinoprotein amine dehydrogenase"/>
    <property type="match status" value="2"/>
</dbReference>
<proteinExistence type="predicted"/>
<feature type="domain" description="EAL" evidence="2">
    <location>
        <begin position="1252"/>
        <end position="1504"/>
    </location>
</feature>
<dbReference type="Pfam" id="PF08447">
    <property type="entry name" value="PAS_3"/>
    <property type="match status" value="1"/>
</dbReference>
<dbReference type="SMART" id="SM00091">
    <property type="entry name" value="PAS"/>
    <property type="match status" value="2"/>
</dbReference>
<dbReference type="SMART" id="SM00267">
    <property type="entry name" value="GGDEF"/>
    <property type="match status" value="1"/>
</dbReference>
<dbReference type="Gene3D" id="3.30.450.20">
    <property type="entry name" value="PAS domain"/>
    <property type="match status" value="2"/>
</dbReference>
<evidence type="ECO:0000313" key="4">
    <source>
        <dbReference type="EMBL" id="GGD70355.1"/>
    </source>
</evidence>
<dbReference type="NCBIfam" id="TIGR00254">
    <property type="entry name" value="GGDEF"/>
    <property type="match status" value="1"/>
</dbReference>
<evidence type="ECO:0000259" key="1">
    <source>
        <dbReference type="PROSITE" id="PS50113"/>
    </source>
</evidence>
<dbReference type="Gene3D" id="2.60.40.10">
    <property type="entry name" value="Immunoglobulins"/>
    <property type="match status" value="1"/>
</dbReference>
<feature type="domain" description="GGDEF" evidence="3">
    <location>
        <begin position="1110"/>
        <end position="1243"/>
    </location>
</feature>
<dbReference type="SMART" id="SM00052">
    <property type="entry name" value="EAL"/>
    <property type="match status" value="1"/>
</dbReference>
<dbReference type="Pfam" id="PF00990">
    <property type="entry name" value="GGDEF"/>
    <property type="match status" value="1"/>
</dbReference>
<feature type="domain" description="PAC" evidence="1">
    <location>
        <begin position="1025"/>
        <end position="1078"/>
    </location>
</feature>
<dbReference type="Pfam" id="PF07494">
    <property type="entry name" value="Reg_prop"/>
    <property type="match status" value="2"/>
</dbReference>
<dbReference type="InterPro" id="IPR035965">
    <property type="entry name" value="PAS-like_dom_sf"/>
</dbReference>
<dbReference type="InterPro" id="IPR011110">
    <property type="entry name" value="Reg_prop"/>
</dbReference>
<dbReference type="Proteomes" id="UP000614272">
    <property type="component" value="Unassembled WGS sequence"/>
</dbReference>
<dbReference type="NCBIfam" id="TIGR00229">
    <property type="entry name" value="sensory_box"/>
    <property type="match status" value="1"/>
</dbReference>
<dbReference type="InterPro" id="IPR011047">
    <property type="entry name" value="Quinoprotein_ADH-like_sf"/>
</dbReference>
<dbReference type="InterPro" id="IPR013783">
    <property type="entry name" value="Ig-like_fold"/>
</dbReference>
<dbReference type="CDD" id="cd01948">
    <property type="entry name" value="EAL"/>
    <property type="match status" value="1"/>
</dbReference>
<dbReference type="InterPro" id="IPR001633">
    <property type="entry name" value="EAL_dom"/>
</dbReference>
<dbReference type="SUPFAM" id="SSF55785">
    <property type="entry name" value="PYP-like sensor domain (PAS domain)"/>
    <property type="match status" value="2"/>
</dbReference>
<comment type="caution">
    <text evidence="4">The sequence shown here is derived from an EMBL/GenBank/DDBJ whole genome shotgun (WGS) entry which is preliminary data.</text>
</comment>
<dbReference type="PROSITE" id="PS50887">
    <property type="entry name" value="GGDEF"/>
    <property type="match status" value="1"/>
</dbReference>
<evidence type="ECO:0000259" key="2">
    <source>
        <dbReference type="PROSITE" id="PS50883"/>
    </source>
</evidence>
<dbReference type="SUPFAM" id="SSF50998">
    <property type="entry name" value="Quinoprotein alcohol dehydrogenase-like"/>
    <property type="match status" value="1"/>
</dbReference>
<dbReference type="Pfam" id="PF00563">
    <property type="entry name" value="EAL"/>
    <property type="match status" value="1"/>
</dbReference>
<dbReference type="CDD" id="cd00130">
    <property type="entry name" value="PAS"/>
    <property type="match status" value="1"/>
</dbReference>
<keyword evidence="5" id="KW-1185">Reference proteome</keyword>
<dbReference type="EMBL" id="BMGJ01000011">
    <property type="protein sequence ID" value="GGD70355.1"/>
    <property type="molecule type" value="Genomic_DNA"/>
</dbReference>
<reference evidence="5" key="1">
    <citation type="journal article" date="2019" name="Int. J. Syst. Evol. Microbiol.">
        <title>The Global Catalogue of Microorganisms (GCM) 10K type strain sequencing project: providing services to taxonomists for standard genome sequencing and annotation.</title>
        <authorList>
            <consortium name="The Broad Institute Genomics Platform"/>
            <consortium name="The Broad Institute Genome Sequencing Center for Infectious Disease"/>
            <person name="Wu L."/>
            <person name="Ma J."/>
        </authorList>
    </citation>
    <scope>NUCLEOTIDE SEQUENCE [LARGE SCALE GENOMIC DNA]</scope>
    <source>
        <strain evidence="5">CGMCC 1.12923</strain>
    </source>
</reference>
<dbReference type="InterPro" id="IPR029787">
    <property type="entry name" value="Nucleotide_cyclase"/>
</dbReference>
<accession>A0ABQ1RJI3</accession>
<dbReference type="InterPro" id="IPR000160">
    <property type="entry name" value="GGDEF_dom"/>
</dbReference>
<dbReference type="SUPFAM" id="SSF55073">
    <property type="entry name" value="Nucleotide cyclase"/>
    <property type="match status" value="1"/>
</dbReference>
<dbReference type="PANTHER" id="PTHR44757">
    <property type="entry name" value="DIGUANYLATE CYCLASE DGCP"/>
    <property type="match status" value="1"/>
</dbReference>
<dbReference type="Pfam" id="PF13426">
    <property type="entry name" value="PAS_9"/>
    <property type="match status" value="1"/>
</dbReference>
<dbReference type="Gene3D" id="3.20.20.450">
    <property type="entry name" value="EAL domain"/>
    <property type="match status" value="1"/>
</dbReference>
<dbReference type="InterPro" id="IPR000700">
    <property type="entry name" value="PAS-assoc_C"/>
</dbReference>
<dbReference type="InterPro" id="IPR015943">
    <property type="entry name" value="WD40/YVTN_repeat-like_dom_sf"/>
</dbReference>
<dbReference type="InterPro" id="IPR052155">
    <property type="entry name" value="Biofilm_reg_signaling"/>
</dbReference>
<dbReference type="CDD" id="cd01949">
    <property type="entry name" value="GGDEF"/>
    <property type="match status" value="1"/>
</dbReference>
<sequence length="1517" mass="172030">MLTRPVKILFLFLGLLVSWSLSSAPLPLVENPNLQRVATEEGLTQGSVYSLLQDRQGFLWLATEGGLSRYDGYRVLNYQGEGRELADKIIYSLYYDSRGEILVGTESHGLYRLNPERGELEQVLVHYFRSDPDLPQQVDVIIEDEKDNLWLGLLEDVVYFDVSTGEYEVRYSLSEEERAAHEMIRAMEYVNGHLFIGTSTGLRLLDIETGDVRDLQLANNNLGQHSRNVKQLHIDKQGQLWVGTVAGLFRFQRHQVDALLKGDNDPVAELIVDGLNIWHILPDGDDFLLGTNQGLYRLDAEQNLQFVLRLSDGLFHISDDSILKILKDHQSNLWMATKSDGVFRWSPDSAYFTNLHKNNRYGQGINHDNIWSLHQDAQGMLWIGSEDGLNRYDPSTQEMHSFAFNLEQQPAGQWEYGATEIFPAGDGKLWVNARSSLRLFDPEQGLVVESPLDDKLPDYPWGTTMDEHGDLWFVTQDGFYRYRPESDELIRIEALNGMLDPAWAHGFIGTYPGQPNKLLISMTGSLWSFDSDSGDLTKLHALREGQLSAYQGPESVVLDEYGVLWIAYSGYGLFGLDAGTLEQKFLYRKQDKLSSDAVYGLQLDSEGNLWMSSHGGLMRLNTKTQHIRHFTHMDGLATNEFNAGAYTHLADGRLAYGSMKGVTLFDPQSYTDTKETAPASLITELDLLSAPLDMPLSDLSGRELTLEHDDVGLKVSFSTLNYGNLEQTLYQYSITGKDNIDYPPTRNAQVLIPKLRSGDHQFKVSAIDPRTGEMGPAASLSIRVRYPPWGSPLAYAFYALIVLVLMSWWWRRKNLQARELTVAHQALQMREEQLQLALSGSNSGVWDWQSNTGLMYQPRLKQLGYTDTDSITIEHYIELLHPHDKAAFEQNWSRFIQGEADHFDLSYRIRDEIGQWHWYRDLGRVVEWDKDEGISRISGTCTDVTHTRVNEEKLRLFGEAFRHTRDWVLIFNSERLPIAANQAFCEALGIDSEADIGLQLQSFISNEQRLFYRRVMGTLEAGQHWRGELDIEGQDNRLHNLMVSINAVSAESYDEISHYIVVMTDISEQKSAQEELRLMANYDSLTGLPNRNLLLDRIQHGIDHARRARQKLAVLFIDLDKFKQVNDSLGHEAGDQLLLEIAARLKDSLRLDDTVGRLGGDEFVVVIEDIQDKSRLAGLARKIIAEIDQPIAIGNHKVSVSASVGIALYPDDAKAPSDLLKSADIAMYQAKANGRNRHQYFTLQMNQQVHNRLLMENRLKAAFKKGEFENHYQPIVDIESGQTVGFELLLRWRCDGEMISPGEFIPLAEELGLIVPMTWQAMDRGMLALSHWHATGTKPYLAINLSARHFEAGLRPEEVVSRLNCFGLPVSAIRFEITEGVLMKDYDKSRSCMQKLHNAGLRFSLDDFGTGYSSLKYLKDFPIQTIKIDQSFVRDIGVDHNDEAIIKTTLLMAESLNMNCVAEGIETPEQVAFFKQQGCKLLQGFLFSRPQPASEIPAMLGRDWRKMLPLSAKSQEE</sequence>
<dbReference type="InterPro" id="IPR000014">
    <property type="entry name" value="PAS"/>
</dbReference>
<evidence type="ECO:0000313" key="5">
    <source>
        <dbReference type="Proteomes" id="UP000614272"/>
    </source>
</evidence>
<dbReference type="PROSITE" id="PS50113">
    <property type="entry name" value="PAC"/>
    <property type="match status" value="1"/>
</dbReference>
<dbReference type="PROSITE" id="PS50883">
    <property type="entry name" value="EAL"/>
    <property type="match status" value="1"/>
</dbReference>
<dbReference type="InterPro" id="IPR043128">
    <property type="entry name" value="Rev_trsase/Diguanyl_cyclase"/>
</dbReference>
<organism evidence="4 5">
    <name type="scientific">Lacimicrobium alkaliphilum</name>
    <dbReference type="NCBI Taxonomy" id="1526571"/>
    <lineage>
        <taxon>Bacteria</taxon>
        <taxon>Pseudomonadati</taxon>
        <taxon>Pseudomonadota</taxon>
        <taxon>Gammaproteobacteria</taxon>
        <taxon>Alteromonadales</taxon>
        <taxon>Alteromonadaceae</taxon>
        <taxon>Lacimicrobium</taxon>
    </lineage>
</organism>
<dbReference type="SUPFAM" id="SSF63829">
    <property type="entry name" value="Calcium-dependent phosphotriesterase"/>
    <property type="match status" value="2"/>
</dbReference>
<dbReference type="PANTHER" id="PTHR44757:SF2">
    <property type="entry name" value="BIOFILM ARCHITECTURE MAINTENANCE PROTEIN MBAA"/>
    <property type="match status" value="1"/>
</dbReference>
<evidence type="ECO:0000259" key="3">
    <source>
        <dbReference type="PROSITE" id="PS50887"/>
    </source>
</evidence>
<dbReference type="InterPro" id="IPR035919">
    <property type="entry name" value="EAL_sf"/>
</dbReference>